<accession>A0AAV0Z3P1</accession>
<sequence length="449" mass="51738">MELASSNVSILYSAAQFLEMEEYNNSLEKSISKRNVENFLEGIRFWTWFELMEALKQCQELFHSKGYLTILNKIMDEFIERLASPCTITSPYTCSSNRSSFKFSCDTSSIISFSEATWWFEHLLFLKIDLLDNVIRKMISHDFDHYVVSKFLLYYHNLSCVGASQDVKIETMKVVINLLSLLDNASVSCKDLFNLNRVAISLKISKFCRNNIESLIGPILDQVTIDYLLLPSPLGKDHAYDVEFVLRVMKIFLLGGGSFELNLNRVKRVVKMMDLFLVEVAPDPHLQPCEFEELVTVLPDSVRASHDQLYLAMDMYLKAHAGIEEKEKMNICCTLNHEKLSPDILRHLTRNIVFPSETKPRSHVTRQSRMKTLLQENDHLKNFFDSMFGKSLKNIDVKEDVVVEKIIYDVEEVKRFVELEGGGTHLACVKKSGVHTMMNNNIYLPKFCS</sequence>
<keyword evidence="5" id="KW-1185">Reference proteome</keyword>
<dbReference type="PROSITE" id="PS51649">
    <property type="entry name" value="NPH3"/>
    <property type="match status" value="1"/>
</dbReference>
<evidence type="ECO:0000313" key="5">
    <source>
        <dbReference type="Proteomes" id="UP001157006"/>
    </source>
</evidence>
<dbReference type="PANTHER" id="PTHR32370">
    <property type="entry name" value="OS12G0117600 PROTEIN"/>
    <property type="match status" value="1"/>
</dbReference>
<evidence type="ECO:0000259" key="3">
    <source>
        <dbReference type="PROSITE" id="PS51649"/>
    </source>
</evidence>
<evidence type="ECO:0000256" key="1">
    <source>
        <dbReference type="ARBA" id="ARBA00022786"/>
    </source>
</evidence>
<dbReference type="InterPro" id="IPR027356">
    <property type="entry name" value="NPH3_dom"/>
</dbReference>
<dbReference type="InterPro" id="IPR043454">
    <property type="entry name" value="NPH3/RPT2-like"/>
</dbReference>
<feature type="domain" description="NPH3" evidence="3">
    <location>
        <begin position="117"/>
        <end position="369"/>
    </location>
</feature>
<dbReference type="Pfam" id="PF03000">
    <property type="entry name" value="NPH3"/>
    <property type="match status" value="1"/>
</dbReference>
<reference evidence="4 5" key="1">
    <citation type="submission" date="2023-01" db="EMBL/GenBank/DDBJ databases">
        <authorList>
            <person name="Kreplak J."/>
        </authorList>
    </citation>
    <scope>NUCLEOTIDE SEQUENCE [LARGE SCALE GENOMIC DNA]</scope>
</reference>
<proteinExistence type="inferred from homology"/>
<dbReference type="EMBL" id="OX451736">
    <property type="protein sequence ID" value="CAI8591282.1"/>
    <property type="molecule type" value="Genomic_DNA"/>
</dbReference>
<evidence type="ECO:0000256" key="2">
    <source>
        <dbReference type="PROSITE-ProRule" id="PRU00982"/>
    </source>
</evidence>
<protein>
    <recommendedName>
        <fullName evidence="3">NPH3 domain-containing protein</fullName>
    </recommendedName>
</protein>
<evidence type="ECO:0000313" key="4">
    <source>
        <dbReference type="EMBL" id="CAI8591282.1"/>
    </source>
</evidence>
<keyword evidence="1" id="KW-0833">Ubl conjugation pathway</keyword>
<comment type="similarity">
    <text evidence="2">Belongs to the NPH3 family.</text>
</comment>
<dbReference type="AlphaFoldDB" id="A0AAV0Z3P1"/>
<dbReference type="Proteomes" id="UP001157006">
    <property type="component" value="Chromosome 1L"/>
</dbReference>
<name>A0AAV0Z3P1_VICFA</name>
<gene>
    <name evidence="4" type="ORF">VFH_I480440</name>
</gene>
<organism evidence="4 5">
    <name type="scientific">Vicia faba</name>
    <name type="common">Broad bean</name>
    <name type="synonym">Faba vulgaris</name>
    <dbReference type="NCBI Taxonomy" id="3906"/>
    <lineage>
        <taxon>Eukaryota</taxon>
        <taxon>Viridiplantae</taxon>
        <taxon>Streptophyta</taxon>
        <taxon>Embryophyta</taxon>
        <taxon>Tracheophyta</taxon>
        <taxon>Spermatophyta</taxon>
        <taxon>Magnoliopsida</taxon>
        <taxon>eudicotyledons</taxon>
        <taxon>Gunneridae</taxon>
        <taxon>Pentapetalae</taxon>
        <taxon>rosids</taxon>
        <taxon>fabids</taxon>
        <taxon>Fabales</taxon>
        <taxon>Fabaceae</taxon>
        <taxon>Papilionoideae</taxon>
        <taxon>50 kb inversion clade</taxon>
        <taxon>NPAAA clade</taxon>
        <taxon>Hologalegina</taxon>
        <taxon>IRL clade</taxon>
        <taxon>Fabeae</taxon>
        <taxon>Vicia</taxon>
    </lineage>
</organism>